<organism evidence="1 2">
    <name type="scientific">Orchesella dallaii</name>
    <dbReference type="NCBI Taxonomy" id="48710"/>
    <lineage>
        <taxon>Eukaryota</taxon>
        <taxon>Metazoa</taxon>
        <taxon>Ecdysozoa</taxon>
        <taxon>Arthropoda</taxon>
        <taxon>Hexapoda</taxon>
        <taxon>Collembola</taxon>
        <taxon>Entomobryomorpha</taxon>
        <taxon>Entomobryoidea</taxon>
        <taxon>Orchesellidae</taxon>
        <taxon>Orchesellinae</taxon>
        <taxon>Orchesella</taxon>
    </lineage>
</organism>
<dbReference type="EMBL" id="CAXLJM020000039">
    <property type="protein sequence ID" value="CAL8107868.1"/>
    <property type="molecule type" value="Genomic_DNA"/>
</dbReference>
<proteinExistence type="predicted"/>
<gene>
    <name evidence="1" type="ORF">ODALV1_LOCUS12797</name>
</gene>
<keyword evidence="2" id="KW-1185">Reference proteome</keyword>
<accession>A0ABP1QMS6</accession>
<comment type="caution">
    <text evidence="1">The sequence shown here is derived from an EMBL/GenBank/DDBJ whole genome shotgun (WGS) entry which is preliminary data.</text>
</comment>
<evidence type="ECO:0000313" key="1">
    <source>
        <dbReference type="EMBL" id="CAL8107868.1"/>
    </source>
</evidence>
<evidence type="ECO:0000313" key="2">
    <source>
        <dbReference type="Proteomes" id="UP001642540"/>
    </source>
</evidence>
<sequence length="210" mass="24134">MRTGRSTWRRKYIKAKQAELAKLRETTVALELILRMLATSCFLSETEEYCTRLEIQITKELATHYRMRAEYSQLLVDLYSHQVLRSDSDVSSELPVENEYNALETRSDTICNKIQKEMALNKAELKKIKRITKLRHSDVRKRAKQDPGGLETKMDQAIEKANEIKSNMDSLKAEWNGVKDELNSAAEGCIQQLNVLLQDIIAQEVGPSEE</sequence>
<name>A0ABP1QMS6_9HEXA</name>
<dbReference type="Proteomes" id="UP001642540">
    <property type="component" value="Unassembled WGS sequence"/>
</dbReference>
<reference evidence="1 2" key="1">
    <citation type="submission" date="2024-08" db="EMBL/GenBank/DDBJ databases">
        <authorList>
            <person name="Cucini C."/>
            <person name="Frati F."/>
        </authorList>
    </citation>
    <scope>NUCLEOTIDE SEQUENCE [LARGE SCALE GENOMIC DNA]</scope>
</reference>
<protein>
    <submittedName>
        <fullName evidence="1">Uncharacterized protein</fullName>
    </submittedName>
</protein>